<dbReference type="InterPro" id="IPR016195">
    <property type="entry name" value="Pol/histidinol_Pase-like"/>
</dbReference>
<dbReference type="PANTHER" id="PTHR42924">
    <property type="entry name" value="EXONUCLEASE"/>
    <property type="match status" value="1"/>
</dbReference>
<name>A0A212U1F5_9BURK</name>
<dbReference type="InterPro" id="IPR049742">
    <property type="entry name" value="35NBP"/>
</dbReference>
<dbReference type="PANTHER" id="PTHR42924:SF3">
    <property type="entry name" value="POLYMERASE_HISTIDINOL PHOSPHATASE N-TERMINAL DOMAIN-CONTAINING PROTEIN"/>
    <property type="match status" value="1"/>
</dbReference>
<dbReference type="SMART" id="SM00481">
    <property type="entry name" value="POLIIIAc"/>
    <property type="match status" value="1"/>
</dbReference>
<dbReference type="GO" id="GO:0035312">
    <property type="term" value="F:5'-3' DNA exonuclease activity"/>
    <property type="evidence" value="ECO:0007669"/>
    <property type="project" value="TreeGrafter"/>
</dbReference>
<dbReference type="AlphaFoldDB" id="A0A212U1F5"/>
<dbReference type="InterPro" id="IPR052018">
    <property type="entry name" value="PHP_domain"/>
</dbReference>
<dbReference type="InterPro" id="IPR004013">
    <property type="entry name" value="PHP_dom"/>
</dbReference>
<reference evidence="2 3" key="1">
    <citation type="submission" date="2017-06" db="EMBL/GenBank/DDBJ databases">
        <authorList>
            <person name="Kim H.J."/>
            <person name="Triplett B.A."/>
        </authorList>
    </citation>
    <scope>NUCLEOTIDE SEQUENCE [LARGE SCALE GENOMIC DNA]</scope>
    <source>
        <strain evidence="2 3">MWH-VicM1</strain>
    </source>
</reference>
<proteinExistence type="predicted"/>
<dbReference type="RefSeq" id="WP_207758571.1">
    <property type="nucleotide sequence ID" value="NZ_FYEX01000002.1"/>
</dbReference>
<gene>
    <name evidence="2" type="ORF">SAMN06295916_1471</name>
</gene>
<evidence type="ECO:0000313" key="3">
    <source>
        <dbReference type="Proteomes" id="UP000197215"/>
    </source>
</evidence>
<dbReference type="EMBL" id="FYEX01000002">
    <property type="protein sequence ID" value="SNC72063.1"/>
    <property type="molecule type" value="Genomic_DNA"/>
</dbReference>
<dbReference type="GO" id="GO:0004534">
    <property type="term" value="F:5'-3' RNA exonuclease activity"/>
    <property type="evidence" value="ECO:0007669"/>
    <property type="project" value="TreeGrafter"/>
</dbReference>
<evidence type="ECO:0000259" key="1">
    <source>
        <dbReference type="SMART" id="SM00481"/>
    </source>
</evidence>
<sequence length="283" mass="31038">MRTIPADINADLHCHSIVSDGTLTPEALACRAHANGVRLWSLTDHDEVGGQERAKIAAEDIGMQYIPGVEISVTWASKTVHIVGLGIDYTNTNLIEGLHRTRNGRSNRALEISEQLAKVGIPNAYHGALQFVGNPELISRTHFARYLVDSGVCKDTNEVFANYLIEGKPGFVGHAWAKLSDAVTWIVQSGGVAIIAHPGRYDFTSLQFDELYGQFKDLGGKGIEVITGSHTPDEYKTFAKVAQKYGFLASIGSDFHDPHESRMDLGSLPKLPTQLQPVWLEFQ</sequence>
<dbReference type="Proteomes" id="UP000197215">
    <property type="component" value="Unassembled WGS sequence"/>
</dbReference>
<feature type="domain" description="Polymerase/histidinol phosphatase N-terminal" evidence="1">
    <location>
        <begin position="10"/>
        <end position="75"/>
    </location>
</feature>
<accession>A0A212U1F5</accession>
<dbReference type="Gene3D" id="3.20.20.140">
    <property type="entry name" value="Metal-dependent hydrolases"/>
    <property type="match status" value="1"/>
</dbReference>
<dbReference type="InterPro" id="IPR003141">
    <property type="entry name" value="Pol/His_phosphatase_N"/>
</dbReference>
<dbReference type="CDD" id="cd07438">
    <property type="entry name" value="PHP_HisPPase_AMP"/>
    <property type="match status" value="1"/>
</dbReference>
<evidence type="ECO:0000313" key="2">
    <source>
        <dbReference type="EMBL" id="SNC72063.1"/>
    </source>
</evidence>
<dbReference type="NCBIfam" id="NF041577">
    <property type="entry name" value="nside_bi_sphtase"/>
    <property type="match status" value="1"/>
</dbReference>
<protein>
    <recommendedName>
        <fullName evidence="1">Polymerase/histidinol phosphatase N-terminal domain-containing protein</fullName>
    </recommendedName>
</protein>
<dbReference type="SUPFAM" id="SSF89550">
    <property type="entry name" value="PHP domain-like"/>
    <property type="match status" value="1"/>
</dbReference>
<dbReference type="Gene3D" id="1.10.150.650">
    <property type="match status" value="1"/>
</dbReference>
<keyword evidence="3" id="KW-1185">Reference proteome</keyword>
<organism evidence="2 3">
    <name type="scientific">Polynucleobacter victoriensis</name>
    <dbReference type="NCBI Taxonomy" id="2049319"/>
    <lineage>
        <taxon>Bacteria</taxon>
        <taxon>Pseudomonadati</taxon>
        <taxon>Pseudomonadota</taxon>
        <taxon>Betaproteobacteria</taxon>
        <taxon>Burkholderiales</taxon>
        <taxon>Burkholderiaceae</taxon>
        <taxon>Polynucleobacter</taxon>
    </lineage>
</organism>
<dbReference type="Pfam" id="PF02811">
    <property type="entry name" value="PHP"/>
    <property type="match status" value="1"/>
</dbReference>